<dbReference type="PANTHER" id="PTHR33993:SF14">
    <property type="entry name" value="GB|AAF24581.1"/>
    <property type="match status" value="1"/>
</dbReference>
<accession>A0A543CP15</accession>
<evidence type="ECO:0000259" key="1">
    <source>
        <dbReference type="PROSITE" id="PS51819"/>
    </source>
</evidence>
<dbReference type="InterPro" id="IPR004360">
    <property type="entry name" value="Glyas_Fos-R_dOase_dom"/>
</dbReference>
<dbReference type="AlphaFoldDB" id="A0A543CP15"/>
<reference evidence="2 3" key="1">
    <citation type="submission" date="2019-06" db="EMBL/GenBank/DDBJ databases">
        <title>Sequencing the genomes of 1000 actinobacteria strains.</title>
        <authorList>
            <person name="Klenk H.-P."/>
        </authorList>
    </citation>
    <scope>NUCLEOTIDE SEQUENCE [LARGE SCALE GENOMIC DNA]</scope>
    <source>
        <strain evidence="2 3">DSM 102200</strain>
    </source>
</reference>
<feature type="domain" description="VOC" evidence="1">
    <location>
        <begin position="4"/>
        <end position="113"/>
    </location>
</feature>
<dbReference type="RefSeq" id="WP_185792337.1">
    <property type="nucleotide sequence ID" value="NZ_VFOZ01000001.1"/>
</dbReference>
<dbReference type="Pfam" id="PF00903">
    <property type="entry name" value="Glyoxalase"/>
    <property type="match status" value="1"/>
</dbReference>
<evidence type="ECO:0000313" key="3">
    <source>
        <dbReference type="Proteomes" id="UP000316096"/>
    </source>
</evidence>
<protein>
    <recommendedName>
        <fullName evidence="1">VOC domain-containing protein</fullName>
    </recommendedName>
</protein>
<dbReference type="SUPFAM" id="SSF54593">
    <property type="entry name" value="Glyoxalase/Bleomycin resistance protein/Dihydroxybiphenyl dioxygenase"/>
    <property type="match status" value="2"/>
</dbReference>
<keyword evidence="3" id="KW-1185">Reference proteome</keyword>
<dbReference type="PANTHER" id="PTHR33993">
    <property type="entry name" value="GLYOXALASE-RELATED"/>
    <property type="match status" value="1"/>
</dbReference>
<organism evidence="2 3">
    <name type="scientific">Actinoallomurus bryophytorum</name>
    <dbReference type="NCBI Taxonomy" id="1490222"/>
    <lineage>
        <taxon>Bacteria</taxon>
        <taxon>Bacillati</taxon>
        <taxon>Actinomycetota</taxon>
        <taxon>Actinomycetes</taxon>
        <taxon>Streptosporangiales</taxon>
        <taxon>Thermomonosporaceae</taxon>
        <taxon>Actinoallomurus</taxon>
    </lineage>
</organism>
<proteinExistence type="predicted"/>
<dbReference type="InterPro" id="IPR052164">
    <property type="entry name" value="Anthracycline_SecMetBiosynth"/>
</dbReference>
<dbReference type="CDD" id="cd07247">
    <property type="entry name" value="SgaA_N_like"/>
    <property type="match status" value="1"/>
</dbReference>
<evidence type="ECO:0000313" key="2">
    <source>
        <dbReference type="EMBL" id="TQL98844.1"/>
    </source>
</evidence>
<dbReference type="Gene3D" id="3.10.180.10">
    <property type="entry name" value="2,3-Dihydroxybiphenyl 1,2-Dioxygenase, domain 1"/>
    <property type="match status" value="2"/>
</dbReference>
<comment type="caution">
    <text evidence="2">The sequence shown here is derived from an EMBL/GenBank/DDBJ whole genome shotgun (WGS) entry which is preliminary data.</text>
</comment>
<dbReference type="EMBL" id="VFOZ01000001">
    <property type="protein sequence ID" value="TQL98844.1"/>
    <property type="molecule type" value="Genomic_DNA"/>
</dbReference>
<dbReference type="InterPro" id="IPR037523">
    <property type="entry name" value="VOC_core"/>
</dbReference>
<gene>
    <name evidence="2" type="ORF">FB559_4478</name>
</gene>
<dbReference type="InterPro" id="IPR029068">
    <property type="entry name" value="Glyas_Bleomycin-R_OHBP_Dase"/>
</dbReference>
<sequence length="244" mass="25625">MLLEDDHELSGGGIAPEAARVFYGRLFGWTFGERTTPGEAWAVRNDGFVAAIAGGPAPATWTTFLNVPDIDAAAARIEPNGGRLRTPLKEVTGECRMTYAVDPTGATFGLWQAGGHIGATVVQEEGAFIWSELMTDDHDAALPFYERAAGLTTTIVDLDGSPFTGLVAGEQMIGGIIPRQREGAANRWIAYFSVASAVESAEYAKTLGATIVHGPIATPVGPIAALLDPQGGAFSVWEFSGPTT</sequence>
<dbReference type="PROSITE" id="PS51819">
    <property type="entry name" value="VOC"/>
    <property type="match status" value="1"/>
</dbReference>
<dbReference type="Proteomes" id="UP000316096">
    <property type="component" value="Unassembled WGS sequence"/>
</dbReference>
<name>A0A543CP15_9ACTN</name>